<protein>
    <submittedName>
        <fullName evidence="1">Uncharacterized protein</fullName>
    </submittedName>
</protein>
<evidence type="ECO:0000313" key="2">
    <source>
        <dbReference type="Proteomes" id="UP000784294"/>
    </source>
</evidence>
<sequence>MDQMDWLFQSKTVFFLPSKIISDFILAILRVDKWMLSRPTFILGLYWQNPDATRKKINQRCYTVSLERQSSSKKMLLENRYSKPMENIEMLSNIFLQLHIQTPPSRLIKQKIASCPDGNAVWGFSPAGYRVYLVLFDIVCYNCGQLGLNSSTIWGLAVEPLRLLVLMLT</sequence>
<keyword evidence="2" id="KW-1185">Reference proteome</keyword>
<accession>A0A448WG72</accession>
<dbReference type="Proteomes" id="UP000784294">
    <property type="component" value="Unassembled WGS sequence"/>
</dbReference>
<name>A0A448WG72_9PLAT</name>
<dbReference type="AlphaFoldDB" id="A0A448WG72"/>
<proteinExistence type="predicted"/>
<organism evidence="1 2">
    <name type="scientific">Protopolystoma xenopodis</name>
    <dbReference type="NCBI Taxonomy" id="117903"/>
    <lineage>
        <taxon>Eukaryota</taxon>
        <taxon>Metazoa</taxon>
        <taxon>Spiralia</taxon>
        <taxon>Lophotrochozoa</taxon>
        <taxon>Platyhelminthes</taxon>
        <taxon>Monogenea</taxon>
        <taxon>Polyopisthocotylea</taxon>
        <taxon>Polystomatidea</taxon>
        <taxon>Polystomatidae</taxon>
        <taxon>Protopolystoma</taxon>
    </lineage>
</organism>
<reference evidence="1" key="1">
    <citation type="submission" date="2018-11" db="EMBL/GenBank/DDBJ databases">
        <authorList>
            <consortium name="Pathogen Informatics"/>
        </authorList>
    </citation>
    <scope>NUCLEOTIDE SEQUENCE</scope>
</reference>
<dbReference type="EMBL" id="CAAALY010010577">
    <property type="protein sequence ID" value="VEL11005.1"/>
    <property type="molecule type" value="Genomic_DNA"/>
</dbReference>
<evidence type="ECO:0000313" key="1">
    <source>
        <dbReference type="EMBL" id="VEL11005.1"/>
    </source>
</evidence>
<gene>
    <name evidence="1" type="ORF">PXEA_LOCUS4445</name>
</gene>
<comment type="caution">
    <text evidence="1">The sequence shown here is derived from an EMBL/GenBank/DDBJ whole genome shotgun (WGS) entry which is preliminary data.</text>
</comment>